<dbReference type="GO" id="GO:0051864">
    <property type="term" value="F:histone H3K36 demethylase activity"/>
    <property type="evidence" value="ECO:0007669"/>
    <property type="project" value="TreeGrafter"/>
</dbReference>
<dbReference type="EMBL" id="CCKQ01002609">
    <property type="protein sequence ID" value="CDW73720.1"/>
    <property type="molecule type" value="Genomic_DNA"/>
</dbReference>
<accession>A0A077ZUZ9</accession>
<dbReference type="GO" id="GO:0000785">
    <property type="term" value="C:chromatin"/>
    <property type="evidence" value="ECO:0007669"/>
    <property type="project" value="TreeGrafter"/>
</dbReference>
<dbReference type="PANTHER" id="PTHR10694:SF7">
    <property type="entry name" value="[HISTONE H3]-TRIMETHYL-L-LYSINE(9) DEMETHYLASE"/>
    <property type="match status" value="1"/>
</dbReference>
<dbReference type="PANTHER" id="PTHR10694">
    <property type="entry name" value="LYSINE-SPECIFIC DEMETHYLASE"/>
    <property type="match status" value="1"/>
</dbReference>
<dbReference type="Proteomes" id="UP000039865">
    <property type="component" value="Unassembled WGS sequence"/>
</dbReference>
<dbReference type="AlphaFoldDB" id="A0A077ZUZ9"/>
<feature type="compositionally biased region" description="Polar residues" evidence="1">
    <location>
        <begin position="446"/>
        <end position="464"/>
    </location>
</feature>
<dbReference type="InterPro" id="IPR003347">
    <property type="entry name" value="JmjC_dom"/>
</dbReference>
<evidence type="ECO:0000313" key="3">
    <source>
        <dbReference type="EMBL" id="CDW73720.1"/>
    </source>
</evidence>
<dbReference type="InParanoid" id="A0A077ZUZ9"/>
<dbReference type="OrthoDB" id="9547406at2759"/>
<dbReference type="GO" id="GO:0010468">
    <property type="term" value="P:regulation of gene expression"/>
    <property type="evidence" value="ECO:0007669"/>
    <property type="project" value="TreeGrafter"/>
</dbReference>
<dbReference type="SMART" id="SM00558">
    <property type="entry name" value="JmjC"/>
    <property type="match status" value="1"/>
</dbReference>
<evidence type="ECO:0000313" key="4">
    <source>
        <dbReference type="Proteomes" id="UP000039865"/>
    </source>
</evidence>
<feature type="region of interest" description="Disordered" evidence="1">
    <location>
        <begin position="402"/>
        <end position="464"/>
    </location>
</feature>
<sequence length="464" mass="53746">MEKCDKEAGDHAIFKVIPPPGFKARRQGYDNLDLTVKSNIQIVASANLSIFIEPIEQNVHGNKGVYELVYFVKESKSFQRFKKYATQYDQLTDGKSDEEVERLVRLGDHQIQGVNTPYIYVGSWKTMFGWHKEDMDLQSINYLHQGKPKFWYGISIEDNEKFENFLKSRLPEYFKECPEYIRHKTTLIHPQLLLDNGIRVTKLVHRQGEYMITRASGYHSGFNYGFNIAEAVNFAVPSWLEIGNKVQTCKCVKDSVQFNMGNFMLNVERSEFIKKLQKNRASKIKAVEFEKNLKRYGQSENLHSFKNTPQNIKVIPPRRANSFTSSPIRIRSSTSLEKIAEKHEEVKSKLSDKVQKRTLVCNLCQKSRKIARGLTQLQQSSFECRQLKNKIIKCLKIGRKRDQKYSQKESQQANSATTKSSQSSSSRSKSIKRVEIKKKTARRGAQPTTPRQKGILQNQRVRRD</sequence>
<dbReference type="PROSITE" id="PS51184">
    <property type="entry name" value="JMJC"/>
    <property type="match status" value="1"/>
</dbReference>
<evidence type="ECO:0000259" key="2">
    <source>
        <dbReference type="PROSITE" id="PS51184"/>
    </source>
</evidence>
<keyword evidence="4" id="KW-1185">Reference proteome</keyword>
<dbReference type="GO" id="GO:0032454">
    <property type="term" value="F:histone H3K9 demethylase activity"/>
    <property type="evidence" value="ECO:0007669"/>
    <property type="project" value="TreeGrafter"/>
</dbReference>
<dbReference type="GO" id="GO:0005634">
    <property type="term" value="C:nucleus"/>
    <property type="evidence" value="ECO:0007669"/>
    <property type="project" value="TreeGrafter"/>
</dbReference>
<evidence type="ECO:0000256" key="1">
    <source>
        <dbReference type="SAM" id="MobiDB-lite"/>
    </source>
</evidence>
<organism evidence="3 4">
    <name type="scientific">Stylonychia lemnae</name>
    <name type="common">Ciliate</name>
    <dbReference type="NCBI Taxonomy" id="5949"/>
    <lineage>
        <taxon>Eukaryota</taxon>
        <taxon>Sar</taxon>
        <taxon>Alveolata</taxon>
        <taxon>Ciliophora</taxon>
        <taxon>Intramacronucleata</taxon>
        <taxon>Spirotrichea</taxon>
        <taxon>Stichotrichia</taxon>
        <taxon>Sporadotrichida</taxon>
        <taxon>Oxytrichidae</taxon>
        <taxon>Stylonychinae</taxon>
        <taxon>Stylonychia</taxon>
    </lineage>
</organism>
<feature type="compositionally biased region" description="Low complexity" evidence="1">
    <location>
        <begin position="410"/>
        <end position="428"/>
    </location>
</feature>
<dbReference type="Gene3D" id="2.60.120.650">
    <property type="entry name" value="Cupin"/>
    <property type="match status" value="2"/>
</dbReference>
<feature type="domain" description="JmjC" evidence="2">
    <location>
        <begin position="89"/>
        <end position="251"/>
    </location>
</feature>
<protein>
    <submittedName>
        <fullName evidence="3">Jumonji family</fullName>
    </submittedName>
</protein>
<dbReference type="SUPFAM" id="SSF51197">
    <property type="entry name" value="Clavaminate synthase-like"/>
    <property type="match status" value="1"/>
</dbReference>
<gene>
    <name evidence="3" type="primary">Contig19523.g20696</name>
    <name evidence="3" type="ORF">STYLEM_2706</name>
</gene>
<reference evidence="3 4" key="1">
    <citation type="submission" date="2014-06" db="EMBL/GenBank/DDBJ databases">
        <authorList>
            <person name="Swart Estienne"/>
        </authorList>
    </citation>
    <scope>NUCLEOTIDE SEQUENCE [LARGE SCALE GENOMIC DNA]</scope>
    <source>
        <strain evidence="3 4">130c</strain>
    </source>
</reference>
<dbReference type="Pfam" id="PF02373">
    <property type="entry name" value="JmjC"/>
    <property type="match status" value="1"/>
</dbReference>
<name>A0A077ZUZ9_STYLE</name>
<proteinExistence type="predicted"/>